<dbReference type="GO" id="GO:0005737">
    <property type="term" value="C:cytoplasm"/>
    <property type="evidence" value="ECO:0007669"/>
    <property type="project" value="TreeGrafter"/>
</dbReference>
<comment type="similarity">
    <text evidence="1">Belongs to the short-chain dehydrogenases/reductases (SDR) family.</text>
</comment>
<dbReference type="PANTHER" id="PTHR44229:SF4">
    <property type="entry name" value="15-HYDROXYPROSTAGLANDIN DEHYDROGENASE [NAD(+)]"/>
    <property type="match status" value="1"/>
</dbReference>
<dbReference type="Proteomes" id="UP000799777">
    <property type="component" value="Unassembled WGS sequence"/>
</dbReference>
<dbReference type="PRINTS" id="PR00081">
    <property type="entry name" value="GDHRDH"/>
</dbReference>
<name>A0A9P4LKE3_9PLEO</name>
<evidence type="ECO:0000313" key="4">
    <source>
        <dbReference type="Proteomes" id="UP000799777"/>
    </source>
</evidence>
<dbReference type="OrthoDB" id="5371740at2759"/>
<protein>
    <submittedName>
        <fullName evidence="3">15-hydroxyprostaglandin dehydrogenase</fullName>
    </submittedName>
</protein>
<dbReference type="InterPro" id="IPR002347">
    <property type="entry name" value="SDR_fam"/>
</dbReference>
<evidence type="ECO:0000313" key="3">
    <source>
        <dbReference type="EMBL" id="KAF2030286.1"/>
    </source>
</evidence>
<dbReference type="Gene3D" id="3.40.50.720">
    <property type="entry name" value="NAD(P)-binding Rossmann-like Domain"/>
    <property type="match status" value="1"/>
</dbReference>
<dbReference type="Pfam" id="PF00106">
    <property type="entry name" value="adh_short"/>
    <property type="match status" value="1"/>
</dbReference>
<keyword evidence="4" id="KW-1185">Reference proteome</keyword>
<reference evidence="3" key="1">
    <citation type="journal article" date="2020" name="Stud. Mycol.">
        <title>101 Dothideomycetes genomes: a test case for predicting lifestyles and emergence of pathogens.</title>
        <authorList>
            <person name="Haridas S."/>
            <person name="Albert R."/>
            <person name="Binder M."/>
            <person name="Bloem J."/>
            <person name="Labutti K."/>
            <person name="Salamov A."/>
            <person name="Andreopoulos B."/>
            <person name="Baker S."/>
            <person name="Barry K."/>
            <person name="Bills G."/>
            <person name="Bluhm B."/>
            <person name="Cannon C."/>
            <person name="Castanera R."/>
            <person name="Culley D."/>
            <person name="Daum C."/>
            <person name="Ezra D."/>
            <person name="Gonzalez J."/>
            <person name="Henrissat B."/>
            <person name="Kuo A."/>
            <person name="Liang C."/>
            <person name="Lipzen A."/>
            <person name="Lutzoni F."/>
            <person name="Magnuson J."/>
            <person name="Mondo S."/>
            <person name="Nolan M."/>
            <person name="Ohm R."/>
            <person name="Pangilinan J."/>
            <person name="Park H.-J."/>
            <person name="Ramirez L."/>
            <person name="Alfaro M."/>
            <person name="Sun H."/>
            <person name="Tritt A."/>
            <person name="Yoshinaga Y."/>
            <person name="Zwiers L.-H."/>
            <person name="Turgeon B."/>
            <person name="Goodwin S."/>
            <person name="Spatafora J."/>
            <person name="Crous P."/>
            <person name="Grigoriev I."/>
        </authorList>
    </citation>
    <scope>NUCLEOTIDE SEQUENCE</scope>
    <source>
        <strain evidence="3">CBS 110217</strain>
    </source>
</reference>
<organism evidence="3 4">
    <name type="scientific">Setomelanomma holmii</name>
    <dbReference type="NCBI Taxonomy" id="210430"/>
    <lineage>
        <taxon>Eukaryota</taxon>
        <taxon>Fungi</taxon>
        <taxon>Dikarya</taxon>
        <taxon>Ascomycota</taxon>
        <taxon>Pezizomycotina</taxon>
        <taxon>Dothideomycetes</taxon>
        <taxon>Pleosporomycetidae</taxon>
        <taxon>Pleosporales</taxon>
        <taxon>Pleosporineae</taxon>
        <taxon>Phaeosphaeriaceae</taxon>
        <taxon>Setomelanomma</taxon>
    </lineage>
</organism>
<dbReference type="InterPro" id="IPR036291">
    <property type="entry name" value="NAD(P)-bd_dom_sf"/>
</dbReference>
<gene>
    <name evidence="3" type="ORF">EK21DRAFT_65767</name>
</gene>
<proteinExistence type="inferred from homology"/>
<sequence length="259" mass="28549">MSTKSRVAILTGGNSGMGKGIARKLVETGWKVAVADINENKDFAKELGDAASYHKCNVADYDSQAEVFQQVWDKYGRIDALCANAGIVDKSSIFILDHRNSDEIPPKPDLLCTDVDYKGVVYGTQLAIHFMRKNKYDGAKAAVVNFVRATARVLKHKENIAINAVCPGIVHTSIIPQEMIDAVSPDCLTPVSTIVSAYENFLDDETLYGRVLECSVDKHFFIEQPILANGHYSIRAVTVWDPLFKIIHKEHSGLPDAIP</sequence>
<keyword evidence="2" id="KW-0560">Oxidoreductase</keyword>
<evidence type="ECO:0000256" key="1">
    <source>
        <dbReference type="ARBA" id="ARBA00006484"/>
    </source>
</evidence>
<comment type="caution">
    <text evidence="3">The sequence shown here is derived from an EMBL/GenBank/DDBJ whole genome shotgun (WGS) entry which is preliminary data.</text>
</comment>
<dbReference type="GO" id="GO:0016491">
    <property type="term" value="F:oxidoreductase activity"/>
    <property type="evidence" value="ECO:0007669"/>
    <property type="project" value="UniProtKB-KW"/>
</dbReference>
<dbReference type="SUPFAM" id="SSF51735">
    <property type="entry name" value="NAD(P)-binding Rossmann-fold domains"/>
    <property type="match status" value="1"/>
</dbReference>
<dbReference type="EMBL" id="ML978191">
    <property type="protein sequence ID" value="KAF2030286.1"/>
    <property type="molecule type" value="Genomic_DNA"/>
</dbReference>
<dbReference type="AlphaFoldDB" id="A0A9P4LKE3"/>
<accession>A0A9P4LKE3</accession>
<dbReference type="PANTHER" id="PTHR44229">
    <property type="entry name" value="15-HYDROXYPROSTAGLANDIN DEHYDROGENASE [NAD(+)]"/>
    <property type="match status" value="1"/>
</dbReference>
<evidence type="ECO:0000256" key="2">
    <source>
        <dbReference type="ARBA" id="ARBA00023002"/>
    </source>
</evidence>